<dbReference type="InterPro" id="IPR011991">
    <property type="entry name" value="ArsR-like_HTH"/>
</dbReference>
<dbReference type="InterPro" id="IPR036388">
    <property type="entry name" value="WH-like_DNA-bd_sf"/>
</dbReference>
<organism evidence="2 3">
    <name type="scientific">Paeniglutamicibacter psychrophenolicus</name>
    <dbReference type="NCBI Taxonomy" id="257454"/>
    <lineage>
        <taxon>Bacteria</taxon>
        <taxon>Bacillati</taxon>
        <taxon>Actinomycetota</taxon>
        <taxon>Actinomycetes</taxon>
        <taxon>Micrococcales</taxon>
        <taxon>Micrococcaceae</taxon>
        <taxon>Paeniglutamicibacter</taxon>
    </lineage>
</organism>
<name>A0ABS4WJT9_9MICC</name>
<dbReference type="Proteomes" id="UP000766570">
    <property type="component" value="Unassembled WGS sequence"/>
</dbReference>
<dbReference type="Gene3D" id="1.10.10.10">
    <property type="entry name" value="Winged helix-like DNA-binding domain superfamily/Winged helix DNA-binding domain"/>
    <property type="match status" value="1"/>
</dbReference>
<dbReference type="InterPro" id="IPR000835">
    <property type="entry name" value="HTH_MarR-typ"/>
</dbReference>
<dbReference type="EMBL" id="JAGIOE010000002">
    <property type="protein sequence ID" value="MBP2376470.1"/>
    <property type="molecule type" value="Genomic_DNA"/>
</dbReference>
<dbReference type="SMART" id="SM00418">
    <property type="entry name" value="HTH_ARSR"/>
    <property type="match status" value="1"/>
</dbReference>
<evidence type="ECO:0000313" key="2">
    <source>
        <dbReference type="EMBL" id="MBP2376470.1"/>
    </source>
</evidence>
<feature type="domain" description="HTH arsR-type" evidence="1">
    <location>
        <begin position="20"/>
        <end position="105"/>
    </location>
</feature>
<gene>
    <name evidence="2" type="ORF">JOF46_004459</name>
</gene>
<evidence type="ECO:0000313" key="3">
    <source>
        <dbReference type="Proteomes" id="UP000766570"/>
    </source>
</evidence>
<keyword evidence="2" id="KW-0238">DNA-binding</keyword>
<protein>
    <submittedName>
        <fullName evidence="2">DNA-binding transcriptional ArsR family regulator</fullName>
    </submittedName>
</protein>
<accession>A0ABS4WJT9</accession>
<dbReference type="SUPFAM" id="SSF46785">
    <property type="entry name" value="Winged helix' DNA-binding domain"/>
    <property type="match status" value="1"/>
</dbReference>
<reference evidence="2 3" key="1">
    <citation type="submission" date="2021-03" db="EMBL/GenBank/DDBJ databases">
        <title>Sequencing the genomes of 1000 actinobacteria strains.</title>
        <authorList>
            <person name="Klenk H.-P."/>
        </authorList>
    </citation>
    <scope>NUCLEOTIDE SEQUENCE [LARGE SCALE GENOMIC DNA]</scope>
    <source>
        <strain evidence="2 3">DSM 15454</strain>
    </source>
</reference>
<dbReference type="Pfam" id="PF13463">
    <property type="entry name" value="HTH_27"/>
    <property type="match status" value="1"/>
</dbReference>
<dbReference type="RefSeq" id="WP_281070214.1">
    <property type="nucleotide sequence ID" value="NZ_BAAAMI010000027.1"/>
</dbReference>
<dbReference type="InterPro" id="IPR001845">
    <property type="entry name" value="HTH_ArsR_DNA-bd_dom"/>
</dbReference>
<dbReference type="CDD" id="cd00090">
    <property type="entry name" value="HTH_ARSR"/>
    <property type="match status" value="1"/>
</dbReference>
<proteinExistence type="predicted"/>
<keyword evidence="3" id="KW-1185">Reference proteome</keyword>
<evidence type="ECO:0000259" key="1">
    <source>
        <dbReference type="SMART" id="SM00418"/>
    </source>
</evidence>
<dbReference type="InterPro" id="IPR036390">
    <property type="entry name" value="WH_DNA-bd_sf"/>
</dbReference>
<sequence>MPKYVQAKPEPSQEASEVIELFGMTPLRAEILRHLSMCEEGVTSGDVGRALSANYRTVARHLVMLESHGVVESDATEERQGVRVLYRINRTQLSVAAKLLLKYLHGE</sequence>
<dbReference type="GO" id="GO:0003677">
    <property type="term" value="F:DNA binding"/>
    <property type="evidence" value="ECO:0007669"/>
    <property type="project" value="UniProtKB-KW"/>
</dbReference>
<comment type="caution">
    <text evidence="2">The sequence shown here is derived from an EMBL/GenBank/DDBJ whole genome shotgun (WGS) entry which is preliminary data.</text>
</comment>